<dbReference type="AlphaFoldDB" id="A0A1Z3HGT2"/>
<evidence type="ECO:0000313" key="2">
    <source>
        <dbReference type="Proteomes" id="UP000191901"/>
    </source>
</evidence>
<gene>
    <name evidence="1" type="ORF">XM38_004400</name>
</gene>
<accession>A0A1Z3HGT2</accession>
<keyword evidence="2" id="KW-1185">Reference proteome</keyword>
<dbReference type="KEGG" id="hhg:XM38_004400"/>
<proteinExistence type="predicted"/>
<evidence type="ECO:0000313" key="1">
    <source>
        <dbReference type="EMBL" id="ASC69513.1"/>
    </source>
</evidence>
<dbReference type="EMBL" id="CP021983">
    <property type="protein sequence ID" value="ASC69513.1"/>
    <property type="molecule type" value="Genomic_DNA"/>
</dbReference>
<protein>
    <submittedName>
        <fullName evidence="1">Uncharacterized protein</fullName>
    </submittedName>
</protein>
<dbReference type="STRING" id="1641165.XM38_21600"/>
<organism evidence="1 2">
    <name type="scientific">Halomicronema hongdechloris C2206</name>
    <dbReference type="NCBI Taxonomy" id="1641165"/>
    <lineage>
        <taxon>Bacteria</taxon>
        <taxon>Bacillati</taxon>
        <taxon>Cyanobacteriota</taxon>
        <taxon>Cyanophyceae</taxon>
        <taxon>Nodosilineales</taxon>
        <taxon>Nodosilineaceae</taxon>
        <taxon>Halomicronema</taxon>
    </lineage>
</organism>
<reference evidence="1 2" key="1">
    <citation type="journal article" date="2016" name="Biochim. Biophys. Acta">
        <title>Characterization of red-shifted phycobilisomes isolated from the chlorophyll f-containing cyanobacterium Halomicronema hongdechloris.</title>
        <authorList>
            <person name="Li Y."/>
            <person name="Lin Y."/>
            <person name="Garvey C.J."/>
            <person name="Birch D."/>
            <person name="Corkery R.W."/>
            <person name="Loughlin P.C."/>
            <person name="Scheer H."/>
            <person name="Willows R.D."/>
            <person name="Chen M."/>
        </authorList>
    </citation>
    <scope>NUCLEOTIDE SEQUENCE [LARGE SCALE GENOMIC DNA]</scope>
    <source>
        <strain evidence="1 2">C2206</strain>
    </source>
</reference>
<dbReference type="Proteomes" id="UP000191901">
    <property type="component" value="Chromosome"/>
</dbReference>
<name>A0A1Z3HGT2_9CYAN</name>
<sequence length="456" mass="50530">MPGSLCQSLAGADGCAAGGVSVVVLSMTEGKSKLLRQRAVVPFLFRESSLTDQLEFDLMQEGDRALKSLIQELDDIYCVRLATEDDANEQAARAMSRAFSDNLMRFASFGESECVAMAKELFGDADASSNPDTLRALQQGLKQLAQYAFQQAMELSSANKLLSRNQVYAEQFIEPGGSVALGQFRKPGSENPFVLELKKCVDLVYNTNLPDRLKRYTFTPAGLPSRIALQDQTGVNVFKHESIQDILSDPDLITSLRRTFMARVQQGMNLPLLSELTMADVAEIRQLPEWYAFKDAQANILKNPLQCLSLIDGFQTEFDTFQRALSDWFNLKYQRPHTEARYCNYVSLAVSLAGKLIVVGSGLLPPLGNVVANFTVDRAVGYLPQKVKGYAAKLMVNVYDIGRRQLDCDRSYSIELMQSNAELYQDDILELLGKIASISGEDLPEVSMQMADQGID</sequence>